<keyword evidence="2" id="KW-0378">Hydrolase</keyword>
<evidence type="ECO:0000256" key="2">
    <source>
        <dbReference type="ARBA" id="ARBA00022801"/>
    </source>
</evidence>
<proteinExistence type="inferred from homology"/>
<dbReference type="SUPFAM" id="SSF54637">
    <property type="entry name" value="Thioesterase/thiol ester dehydrase-isomerase"/>
    <property type="match status" value="1"/>
</dbReference>
<dbReference type="NCBIfam" id="TIGR00051">
    <property type="entry name" value="YbgC/FadM family acyl-CoA thioesterase"/>
    <property type="match status" value="1"/>
</dbReference>
<dbReference type="AlphaFoldDB" id="S5ZQS2"/>
<dbReference type="KEGG" id="tped:TPE_2535"/>
<name>S5ZQS2_9SPIR</name>
<dbReference type="HOGENOM" id="CLU_101141_4_2_12"/>
<dbReference type="InterPro" id="IPR029069">
    <property type="entry name" value="HotDog_dom_sf"/>
</dbReference>
<dbReference type="EMBL" id="CP004120">
    <property type="protein sequence ID" value="AGT45007.1"/>
    <property type="molecule type" value="Genomic_DNA"/>
</dbReference>
<dbReference type="Proteomes" id="UP000015620">
    <property type="component" value="Chromosome"/>
</dbReference>
<evidence type="ECO:0000313" key="4">
    <source>
        <dbReference type="Proteomes" id="UP000015620"/>
    </source>
</evidence>
<reference evidence="3 4" key="1">
    <citation type="journal article" date="2013" name="PLoS ONE">
        <title>Genome-Wide Relatedness of Treponema pedis, from Gingiva and Necrotic Skin Lesions of Pigs, with the Human Oral Pathogen Treponema denticola.</title>
        <authorList>
            <person name="Svartstrom O."/>
            <person name="Mushtaq M."/>
            <person name="Pringle M."/>
            <person name="Segerman B."/>
        </authorList>
    </citation>
    <scope>NUCLEOTIDE SEQUENCE [LARGE SCALE GENOMIC DNA]</scope>
    <source>
        <strain evidence="3">T A4</strain>
    </source>
</reference>
<gene>
    <name evidence="3" type="ORF">TPE_2535</name>
</gene>
<dbReference type="PANTHER" id="PTHR31793:SF27">
    <property type="entry name" value="NOVEL THIOESTERASE SUPERFAMILY DOMAIN AND SAPOSIN A-TYPE DOMAIN CONTAINING PROTEIN (0610012H03RIK)"/>
    <property type="match status" value="1"/>
</dbReference>
<accession>S5ZQS2</accession>
<dbReference type="PIRSF" id="PIRSF003230">
    <property type="entry name" value="YbgC"/>
    <property type="match status" value="1"/>
</dbReference>
<dbReference type="GO" id="GO:0047617">
    <property type="term" value="F:fatty acyl-CoA hydrolase activity"/>
    <property type="evidence" value="ECO:0007669"/>
    <property type="project" value="TreeGrafter"/>
</dbReference>
<dbReference type="STRING" id="1291379.TPE_2535"/>
<dbReference type="InterPro" id="IPR050563">
    <property type="entry name" value="4-hydroxybenzoyl-CoA_TE"/>
</dbReference>
<dbReference type="PANTHER" id="PTHR31793">
    <property type="entry name" value="4-HYDROXYBENZOYL-COA THIOESTERASE FAMILY MEMBER"/>
    <property type="match status" value="1"/>
</dbReference>
<protein>
    <submittedName>
        <fullName evidence="3">Thioesterase</fullName>
    </submittedName>
</protein>
<organism evidence="3 4">
    <name type="scientific">Treponema pedis str. T A4</name>
    <dbReference type="NCBI Taxonomy" id="1291379"/>
    <lineage>
        <taxon>Bacteria</taxon>
        <taxon>Pseudomonadati</taxon>
        <taxon>Spirochaetota</taxon>
        <taxon>Spirochaetia</taxon>
        <taxon>Spirochaetales</taxon>
        <taxon>Treponemataceae</taxon>
        <taxon>Treponema</taxon>
    </lineage>
</organism>
<dbReference type="PATRIC" id="fig|1291379.3.peg.2505"/>
<keyword evidence="4" id="KW-1185">Reference proteome</keyword>
<sequence>MFFPTNIKPRFIGDYLMTHTSYVEVRSYELDSYNHVNNAVYLNYLEHARMEFLRAIGFDYVGLFDEGYMLYVSRIDIKYKYSAKLYERLSIECTPLKLGKLSGSFSQVIKNEQGIVCVEAEVTWACVDKNGKPSKVPEKYLVEGMKP</sequence>
<dbReference type="Pfam" id="PF13279">
    <property type="entry name" value="4HBT_2"/>
    <property type="match status" value="1"/>
</dbReference>
<dbReference type="Gene3D" id="3.10.129.10">
    <property type="entry name" value="Hotdog Thioesterase"/>
    <property type="match status" value="1"/>
</dbReference>
<comment type="similarity">
    <text evidence="1">Belongs to the 4-hydroxybenzoyl-CoA thioesterase family.</text>
</comment>
<dbReference type="CDD" id="cd00586">
    <property type="entry name" value="4HBT"/>
    <property type="match status" value="1"/>
</dbReference>
<evidence type="ECO:0000313" key="3">
    <source>
        <dbReference type="EMBL" id="AGT45007.1"/>
    </source>
</evidence>
<dbReference type="InterPro" id="IPR006684">
    <property type="entry name" value="YbgC/YbaW"/>
</dbReference>
<evidence type="ECO:0000256" key="1">
    <source>
        <dbReference type="ARBA" id="ARBA00005953"/>
    </source>
</evidence>